<evidence type="ECO:0000256" key="5">
    <source>
        <dbReference type="HAMAP-Rule" id="MF_00040"/>
    </source>
</evidence>
<keyword evidence="3 5" id="KW-0963">Cytoplasm</keyword>
<evidence type="ECO:0000256" key="1">
    <source>
        <dbReference type="ARBA" id="ARBA00004496"/>
    </source>
</evidence>
<dbReference type="GO" id="GO:0006415">
    <property type="term" value="P:translational termination"/>
    <property type="evidence" value="ECO:0007669"/>
    <property type="project" value="UniProtKB-UniRule"/>
</dbReference>
<evidence type="ECO:0000313" key="9">
    <source>
        <dbReference type="Proteomes" id="UP000252770"/>
    </source>
</evidence>
<sequence>MIADIITEAELKMDSAVEYAKEEFAAIRTGRAHPAMFNKITAEYYGTATPLQQLASFQVPDARMVLITPYDTSAMSAIERAIRDSDLGVNPSNDGKSIRVTLPQLTEDRRKEYIKLAKTKAEEARVSVRGARRAAKDALDKLVKDKEAGEDEVVRAEKQLDAATKKHTDQIDEVLKGKEAELLEV</sequence>
<dbReference type="NCBIfam" id="TIGR00496">
    <property type="entry name" value="frr"/>
    <property type="match status" value="1"/>
</dbReference>
<feature type="coiled-coil region" evidence="6">
    <location>
        <begin position="132"/>
        <end position="173"/>
    </location>
</feature>
<comment type="caution">
    <text evidence="8">The sequence shown here is derived from an EMBL/GenBank/DDBJ whole genome shotgun (WGS) entry which is preliminary data.</text>
</comment>
<feature type="domain" description="Ribosome recycling factor" evidence="7">
    <location>
        <begin position="21"/>
        <end position="183"/>
    </location>
</feature>
<organism evidence="8 9">
    <name type="scientific">Desertihabitans brevis</name>
    <dbReference type="NCBI Taxonomy" id="2268447"/>
    <lineage>
        <taxon>Bacteria</taxon>
        <taxon>Bacillati</taxon>
        <taxon>Actinomycetota</taxon>
        <taxon>Actinomycetes</taxon>
        <taxon>Propionibacteriales</taxon>
        <taxon>Propionibacteriaceae</taxon>
        <taxon>Desertihabitans</taxon>
    </lineage>
</organism>
<evidence type="ECO:0000256" key="4">
    <source>
        <dbReference type="ARBA" id="ARBA00022917"/>
    </source>
</evidence>
<comment type="subcellular location">
    <subcellularLocation>
        <location evidence="1 5">Cytoplasm</location>
    </subcellularLocation>
</comment>
<dbReference type="Proteomes" id="UP000252770">
    <property type="component" value="Unassembled WGS sequence"/>
</dbReference>
<evidence type="ECO:0000313" key="8">
    <source>
        <dbReference type="EMBL" id="RCK70511.1"/>
    </source>
</evidence>
<name>A0A367YZX7_9ACTN</name>
<dbReference type="InterPro" id="IPR036191">
    <property type="entry name" value="RRF_sf"/>
</dbReference>
<dbReference type="Gene3D" id="3.30.1360.40">
    <property type="match status" value="1"/>
</dbReference>
<keyword evidence="6" id="KW-0175">Coiled coil</keyword>
<dbReference type="EMBL" id="QOUI01000002">
    <property type="protein sequence ID" value="RCK70511.1"/>
    <property type="molecule type" value="Genomic_DNA"/>
</dbReference>
<evidence type="ECO:0000259" key="7">
    <source>
        <dbReference type="Pfam" id="PF01765"/>
    </source>
</evidence>
<dbReference type="HAMAP" id="MF_00040">
    <property type="entry name" value="RRF"/>
    <property type="match status" value="1"/>
</dbReference>
<proteinExistence type="inferred from homology"/>
<comment type="similarity">
    <text evidence="2 5">Belongs to the RRF family.</text>
</comment>
<reference evidence="8 9" key="1">
    <citation type="submission" date="2018-07" db="EMBL/GenBank/DDBJ databases">
        <title>Desertimonas flava gen. nov. sp. nov.</title>
        <authorList>
            <person name="Liu S."/>
        </authorList>
    </citation>
    <scope>NUCLEOTIDE SEQUENCE [LARGE SCALE GENOMIC DNA]</scope>
    <source>
        <strain evidence="8 9">16Sb5-5</strain>
    </source>
</reference>
<evidence type="ECO:0000256" key="6">
    <source>
        <dbReference type="SAM" id="Coils"/>
    </source>
</evidence>
<keyword evidence="4 5" id="KW-0648">Protein biosynthesis</keyword>
<gene>
    <name evidence="5" type="primary">frr</name>
    <name evidence="8" type="ORF">DT076_03455</name>
</gene>
<dbReference type="FunFam" id="1.10.132.20:FF:000001">
    <property type="entry name" value="Ribosome-recycling factor"/>
    <property type="match status" value="1"/>
</dbReference>
<dbReference type="FunFam" id="3.30.1360.40:FF:000001">
    <property type="entry name" value="Ribosome-recycling factor"/>
    <property type="match status" value="1"/>
</dbReference>
<dbReference type="AlphaFoldDB" id="A0A367YZX7"/>
<dbReference type="CDD" id="cd00520">
    <property type="entry name" value="RRF"/>
    <property type="match status" value="1"/>
</dbReference>
<dbReference type="PANTHER" id="PTHR20982">
    <property type="entry name" value="RIBOSOME RECYCLING FACTOR"/>
    <property type="match status" value="1"/>
</dbReference>
<comment type="function">
    <text evidence="5">Responsible for the release of ribosomes from messenger RNA at the termination of protein biosynthesis. May increase the efficiency of translation by recycling ribosomes from one round of translation to another.</text>
</comment>
<dbReference type="Gene3D" id="1.10.132.20">
    <property type="entry name" value="Ribosome-recycling factor"/>
    <property type="match status" value="1"/>
</dbReference>
<accession>A0A367YZX7</accession>
<protein>
    <recommendedName>
        <fullName evidence="5">Ribosome-recycling factor</fullName>
        <shortName evidence="5">RRF</shortName>
    </recommendedName>
    <alternativeName>
        <fullName evidence="5">Ribosome-releasing factor</fullName>
    </alternativeName>
</protein>
<dbReference type="InterPro" id="IPR023584">
    <property type="entry name" value="Ribosome_recyc_fac_dom"/>
</dbReference>
<keyword evidence="9" id="KW-1185">Reference proteome</keyword>
<evidence type="ECO:0000256" key="2">
    <source>
        <dbReference type="ARBA" id="ARBA00005912"/>
    </source>
</evidence>
<dbReference type="PANTHER" id="PTHR20982:SF3">
    <property type="entry name" value="MITOCHONDRIAL RIBOSOME RECYCLING FACTOR PSEUDO 1"/>
    <property type="match status" value="1"/>
</dbReference>
<evidence type="ECO:0000256" key="3">
    <source>
        <dbReference type="ARBA" id="ARBA00022490"/>
    </source>
</evidence>
<dbReference type="SUPFAM" id="SSF55194">
    <property type="entry name" value="Ribosome recycling factor, RRF"/>
    <property type="match status" value="1"/>
</dbReference>
<dbReference type="InterPro" id="IPR002661">
    <property type="entry name" value="Ribosome_recyc_fac"/>
</dbReference>
<dbReference type="GO" id="GO:0043023">
    <property type="term" value="F:ribosomal large subunit binding"/>
    <property type="evidence" value="ECO:0007669"/>
    <property type="project" value="TreeGrafter"/>
</dbReference>
<dbReference type="Pfam" id="PF01765">
    <property type="entry name" value="RRF"/>
    <property type="match status" value="1"/>
</dbReference>
<dbReference type="GO" id="GO:0005737">
    <property type="term" value="C:cytoplasm"/>
    <property type="evidence" value="ECO:0007669"/>
    <property type="project" value="UniProtKB-SubCell"/>
</dbReference>